<feature type="transmembrane region" description="Helical" evidence="7">
    <location>
        <begin position="198"/>
        <end position="219"/>
    </location>
</feature>
<feature type="transmembrane region" description="Helical" evidence="7">
    <location>
        <begin position="131"/>
        <end position="152"/>
    </location>
</feature>
<comment type="subcellular location">
    <subcellularLocation>
        <location evidence="1">Membrane</location>
        <topology evidence="1">Multi-pass membrane protein</topology>
    </subcellularLocation>
</comment>
<dbReference type="Pfam" id="PF20684">
    <property type="entry name" value="Fung_rhodopsin"/>
    <property type="match status" value="1"/>
</dbReference>
<feature type="compositionally biased region" description="Basic and acidic residues" evidence="6">
    <location>
        <begin position="350"/>
        <end position="361"/>
    </location>
</feature>
<sequence length="371" mass="41003">MGAAENLPHFLPEIWGLFIFGCIVFSLRFIVRLRTVGITNLSGDDYFAMCAWVFFTVDAIVVDRAYRYGTNVDFSEAEYEAMTSAELHSVSKGSKYELVAWFSYSALIWSMKATMLFFYRRLTFGLWQQRLVRYLTLSCALTYIGVLVTITLGCRPFAANWRNIGVVAAFNVATDVALLSVPLPLLWRLQVPARQKCVVAAFLLTGVFVVAAAVVRVVATLGAAPSTTTVNLWGVRETIVALVCVNAPMLRPLFVRRFWAREPWRSGSSSSAGAGGDTFAAYGERSRHRYGADGRGELAGCGTGVFGGSVLAGKERGDASLNDGDSEEYIMKNVSKDRRVVVEVEVEIKSERRKQGERTDVEMGNSWGLRD</sequence>
<feature type="domain" description="Rhodopsin" evidence="8">
    <location>
        <begin position="27"/>
        <end position="255"/>
    </location>
</feature>
<evidence type="ECO:0000256" key="4">
    <source>
        <dbReference type="ARBA" id="ARBA00023136"/>
    </source>
</evidence>
<name>A0ABR3TY28_9PEZI</name>
<proteinExistence type="inferred from homology"/>
<dbReference type="Proteomes" id="UP001521184">
    <property type="component" value="Unassembled WGS sequence"/>
</dbReference>
<evidence type="ECO:0000259" key="8">
    <source>
        <dbReference type="Pfam" id="PF20684"/>
    </source>
</evidence>
<reference evidence="9 10" key="1">
    <citation type="journal article" date="2023" name="Plant Dis.">
        <title>First Report of Diplodia intermedia Causing Canker and Dieback Diseases on Apple Trees in Canada.</title>
        <authorList>
            <person name="Ellouze W."/>
            <person name="Ilyukhin E."/>
            <person name="Sulman M."/>
            <person name="Ali S."/>
        </authorList>
    </citation>
    <scope>NUCLEOTIDE SEQUENCE [LARGE SCALE GENOMIC DNA]</scope>
    <source>
        <strain evidence="9 10">M45-28</strain>
    </source>
</reference>
<protein>
    <recommendedName>
        <fullName evidence="8">Rhodopsin domain-containing protein</fullName>
    </recommendedName>
</protein>
<feature type="transmembrane region" description="Helical" evidence="7">
    <location>
        <begin position="14"/>
        <end position="31"/>
    </location>
</feature>
<dbReference type="PANTHER" id="PTHR33048:SF2">
    <property type="entry name" value="SRPK"/>
    <property type="match status" value="1"/>
</dbReference>
<evidence type="ECO:0000256" key="6">
    <source>
        <dbReference type="SAM" id="MobiDB-lite"/>
    </source>
</evidence>
<feature type="transmembrane region" description="Helical" evidence="7">
    <location>
        <begin position="164"/>
        <end position="186"/>
    </location>
</feature>
<keyword evidence="3 7" id="KW-1133">Transmembrane helix</keyword>
<evidence type="ECO:0000256" key="2">
    <source>
        <dbReference type="ARBA" id="ARBA00022692"/>
    </source>
</evidence>
<feature type="transmembrane region" description="Helical" evidence="7">
    <location>
        <begin position="98"/>
        <end position="119"/>
    </location>
</feature>
<accession>A0ABR3TY28</accession>
<dbReference type="InterPro" id="IPR052337">
    <property type="entry name" value="SAT4-like"/>
</dbReference>
<keyword evidence="10" id="KW-1185">Reference proteome</keyword>
<feature type="transmembrane region" description="Helical" evidence="7">
    <location>
        <begin position="239"/>
        <end position="259"/>
    </location>
</feature>
<evidence type="ECO:0000256" key="7">
    <source>
        <dbReference type="SAM" id="Phobius"/>
    </source>
</evidence>
<keyword evidence="2 7" id="KW-0812">Transmembrane</keyword>
<dbReference type="PANTHER" id="PTHR33048">
    <property type="entry name" value="PTH11-LIKE INTEGRAL MEMBRANE PROTEIN (AFU_ORTHOLOGUE AFUA_5G11245)"/>
    <property type="match status" value="1"/>
</dbReference>
<keyword evidence="4 7" id="KW-0472">Membrane</keyword>
<feature type="region of interest" description="Disordered" evidence="6">
    <location>
        <begin position="350"/>
        <end position="371"/>
    </location>
</feature>
<comment type="similarity">
    <text evidence="5">Belongs to the SAT4 family.</text>
</comment>
<evidence type="ECO:0000256" key="1">
    <source>
        <dbReference type="ARBA" id="ARBA00004141"/>
    </source>
</evidence>
<dbReference type="InterPro" id="IPR049326">
    <property type="entry name" value="Rhodopsin_dom_fungi"/>
</dbReference>
<comment type="caution">
    <text evidence="9">The sequence shown here is derived from an EMBL/GenBank/DDBJ whole genome shotgun (WGS) entry which is preliminary data.</text>
</comment>
<evidence type="ECO:0000313" key="9">
    <source>
        <dbReference type="EMBL" id="KAL1646608.1"/>
    </source>
</evidence>
<organism evidence="9 10">
    <name type="scientific">Diplodia intermedia</name>
    <dbReference type="NCBI Taxonomy" id="856260"/>
    <lineage>
        <taxon>Eukaryota</taxon>
        <taxon>Fungi</taxon>
        <taxon>Dikarya</taxon>
        <taxon>Ascomycota</taxon>
        <taxon>Pezizomycotina</taxon>
        <taxon>Dothideomycetes</taxon>
        <taxon>Dothideomycetes incertae sedis</taxon>
        <taxon>Botryosphaeriales</taxon>
        <taxon>Botryosphaeriaceae</taxon>
        <taxon>Diplodia</taxon>
    </lineage>
</organism>
<dbReference type="EMBL" id="JAKEKT020000015">
    <property type="protein sequence ID" value="KAL1646608.1"/>
    <property type="molecule type" value="Genomic_DNA"/>
</dbReference>
<evidence type="ECO:0000313" key="10">
    <source>
        <dbReference type="Proteomes" id="UP001521184"/>
    </source>
</evidence>
<gene>
    <name evidence="9" type="ORF">SLS58_003194</name>
</gene>
<feature type="transmembrane region" description="Helical" evidence="7">
    <location>
        <begin position="43"/>
        <end position="62"/>
    </location>
</feature>
<evidence type="ECO:0000256" key="3">
    <source>
        <dbReference type="ARBA" id="ARBA00022989"/>
    </source>
</evidence>
<evidence type="ECO:0000256" key="5">
    <source>
        <dbReference type="ARBA" id="ARBA00038359"/>
    </source>
</evidence>